<dbReference type="Proteomes" id="UP000014115">
    <property type="component" value="Unassembled WGS sequence"/>
</dbReference>
<evidence type="ECO:0000313" key="3">
    <source>
        <dbReference type="Proteomes" id="UP000014115"/>
    </source>
</evidence>
<comment type="caution">
    <text evidence="2">The sequence shown here is derived from an EMBL/GenBank/DDBJ whole genome shotgun (WGS) entry which is preliminary data.</text>
</comment>
<dbReference type="PANTHER" id="PTHR39624:SF2">
    <property type="entry name" value="OSMC-LIKE PROTEIN"/>
    <property type="match status" value="1"/>
</dbReference>
<dbReference type="Pfam" id="PF12146">
    <property type="entry name" value="Hydrolase_4"/>
    <property type="match status" value="1"/>
</dbReference>
<dbReference type="SUPFAM" id="SSF53474">
    <property type="entry name" value="alpha/beta-Hydrolases"/>
    <property type="match status" value="1"/>
</dbReference>
<dbReference type="EMBL" id="AMRG01000021">
    <property type="protein sequence ID" value="EKE79854.1"/>
    <property type="molecule type" value="Genomic_DNA"/>
</dbReference>
<evidence type="ECO:0000259" key="1">
    <source>
        <dbReference type="Pfam" id="PF12146"/>
    </source>
</evidence>
<dbReference type="InterPro" id="IPR036102">
    <property type="entry name" value="OsmC/Ohrsf"/>
</dbReference>
<protein>
    <submittedName>
        <fullName evidence="2">OsmC family protein</fullName>
    </submittedName>
</protein>
<dbReference type="SUPFAM" id="SSF82784">
    <property type="entry name" value="OsmC-like"/>
    <property type="match status" value="1"/>
</dbReference>
<reference evidence="2 3" key="1">
    <citation type="journal article" date="2012" name="J. Bacteriol.">
        <title>Genome Sequence of Idiomarina xiamenensis Type Strain 10-D-4.</title>
        <authorList>
            <person name="Lai Q."/>
            <person name="Wang L."/>
            <person name="Wang W."/>
            <person name="Shao Z."/>
        </authorList>
    </citation>
    <scope>NUCLEOTIDE SEQUENCE [LARGE SCALE GENOMIC DNA]</scope>
    <source>
        <strain evidence="2 3">10-D-4</strain>
    </source>
</reference>
<dbReference type="InterPro" id="IPR022742">
    <property type="entry name" value="Hydrolase_4"/>
</dbReference>
<dbReference type="InterPro" id="IPR003718">
    <property type="entry name" value="OsmC/Ohr_fam"/>
</dbReference>
<proteinExistence type="predicted"/>
<dbReference type="Gene3D" id="3.40.50.1820">
    <property type="entry name" value="alpha/beta hydrolase"/>
    <property type="match status" value="1"/>
</dbReference>
<dbReference type="OrthoDB" id="9789573at2"/>
<gene>
    <name evidence="2" type="ORF">A10D4_12647</name>
</gene>
<dbReference type="PANTHER" id="PTHR39624">
    <property type="entry name" value="PROTEIN INVOLVED IN RIMO-MEDIATED BETA-METHYLTHIOLATION OF RIBOSOMAL PROTEIN S12 YCAO"/>
    <property type="match status" value="1"/>
</dbReference>
<name>K2KA44_9GAMM</name>
<dbReference type="InterPro" id="IPR015946">
    <property type="entry name" value="KH_dom-like_a/b"/>
</dbReference>
<keyword evidence="3" id="KW-1185">Reference proteome</keyword>
<dbReference type="AlphaFoldDB" id="K2KA44"/>
<evidence type="ECO:0000313" key="2">
    <source>
        <dbReference type="EMBL" id="EKE79854.1"/>
    </source>
</evidence>
<dbReference type="eggNOG" id="COG1073">
    <property type="taxonomic scope" value="Bacteria"/>
</dbReference>
<dbReference type="Pfam" id="PF02566">
    <property type="entry name" value="OsmC"/>
    <property type="match status" value="1"/>
</dbReference>
<feature type="domain" description="Serine aminopeptidase S33" evidence="1">
    <location>
        <begin position="44"/>
        <end position="141"/>
    </location>
</feature>
<dbReference type="STRING" id="740709.A10D4_12647"/>
<accession>K2KA44</accession>
<dbReference type="ESTHER" id="9gamm-k2ka44">
    <property type="family name" value="Est-OsmC"/>
</dbReference>
<dbReference type="PATRIC" id="fig|740709.3.peg.2554"/>
<organism evidence="2 3">
    <name type="scientific">Idiomarina xiamenensis 10-D-4</name>
    <dbReference type="NCBI Taxonomy" id="740709"/>
    <lineage>
        <taxon>Bacteria</taxon>
        <taxon>Pseudomonadati</taxon>
        <taxon>Pseudomonadota</taxon>
        <taxon>Gammaproteobacteria</taxon>
        <taxon>Alteromonadales</taxon>
        <taxon>Idiomarinaceae</taxon>
        <taxon>Idiomarina</taxon>
    </lineage>
</organism>
<dbReference type="RefSeq" id="WP_008489946.1">
    <property type="nucleotide sequence ID" value="NZ_AMRG01000021.1"/>
</dbReference>
<dbReference type="Gene3D" id="3.30.300.20">
    <property type="match status" value="1"/>
</dbReference>
<sequence length="398" mass="43960">MREKITFDSQGQQLAGLLERPASAPKAYALFAHCFTCGKDIAAATRISRKLVELGFAVMRFDFTGLGNSDGDFSNTNFSSNLQDLLAAADWLEQHAQAPALLLGHSLGGAAVLSIAKRLQSVKAVVTIAAPATVEHVVEQFSASLHDIKTEGKAQVMLGPRRFTIKKQFLDDIEQHSGQRFQLGGKALLVMHSPFDQTVPISEAEKIYDWAKHPKSFISLDKADHLLTQREDAEYAANAIAGWASKYLPSPLQLLQQAPEQQQALLRVEEKDHKFTQTVVGFSHVWLADEPQAEGGQNLGPSPYEHLLAGLGACTAMTLRMYARHKQLPLDHVNVELSHQRNDDGSQQIKRQIELRGALTDDQRQRLLEIANKCPVHRTLTGQLAINTELLSRPTQVD</sequence>
<dbReference type="InterPro" id="IPR029058">
    <property type="entry name" value="AB_hydrolase_fold"/>
</dbReference>
<dbReference type="eggNOG" id="COG1765">
    <property type="taxonomic scope" value="Bacteria"/>
</dbReference>